<evidence type="ECO:0000256" key="8">
    <source>
        <dbReference type="ARBA" id="ARBA00022777"/>
    </source>
</evidence>
<dbReference type="InterPro" id="IPR029057">
    <property type="entry name" value="PRTase-like"/>
</dbReference>
<gene>
    <name evidence="13" type="primary">Dana\GF15832</name>
    <name evidence="13" type="synonym">dana_GLEANR_16594</name>
    <name evidence="13" type="ORF">GF15832</name>
</gene>
<reference evidence="13 14" key="1">
    <citation type="journal article" date="2007" name="Nature">
        <title>Evolution of genes and genomes on the Drosophila phylogeny.</title>
        <authorList>
            <consortium name="Drosophila 12 Genomes Consortium"/>
            <person name="Clark A.G."/>
            <person name="Eisen M.B."/>
            <person name="Smith D.R."/>
            <person name="Bergman C.M."/>
            <person name="Oliver B."/>
            <person name="Markow T.A."/>
            <person name="Kaufman T.C."/>
            <person name="Kellis M."/>
            <person name="Gelbart W."/>
            <person name="Iyer V.N."/>
            <person name="Pollard D.A."/>
            <person name="Sackton T.B."/>
            <person name="Larracuente A.M."/>
            <person name="Singh N.D."/>
            <person name="Abad J.P."/>
            <person name="Abt D.N."/>
            <person name="Adryan B."/>
            <person name="Aguade M."/>
            <person name="Akashi H."/>
            <person name="Anderson W.W."/>
            <person name="Aquadro C.F."/>
            <person name="Ardell D.H."/>
            <person name="Arguello R."/>
            <person name="Artieri C.G."/>
            <person name="Barbash D.A."/>
            <person name="Barker D."/>
            <person name="Barsanti P."/>
            <person name="Batterham P."/>
            <person name="Batzoglou S."/>
            <person name="Begun D."/>
            <person name="Bhutkar A."/>
            <person name="Blanco E."/>
            <person name="Bosak S.A."/>
            <person name="Bradley R.K."/>
            <person name="Brand A.D."/>
            <person name="Brent M.R."/>
            <person name="Brooks A.N."/>
            <person name="Brown R.H."/>
            <person name="Butlin R.K."/>
            <person name="Caggese C."/>
            <person name="Calvi B.R."/>
            <person name="Bernardo de Carvalho A."/>
            <person name="Caspi A."/>
            <person name="Castrezana S."/>
            <person name="Celniker S.E."/>
            <person name="Chang J.L."/>
            <person name="Chapple C."/>
            <person name="Chatterji S."/>
            <person name="Chinwalla A."/>
            <person name="Civetta A."/>
            <person name="Clifton S.W."/>
            <person name="Comeron J.M."/>
            <person name="Costello J.C."/>
            <person name="Coyne J.A."/>
            <person name="Daub J."/>
            <person name="David R.G."/>
            <person name="Delcher A.L."/>
            <person name="Delehaunty K."/>
            <person name="Do C.B."/>
            <person name="Ebling H."/>
            <person name="Edwards K."/>
            <person name="Eickbush T."/>
            <person name="Evans J.D."/>
            <person name="Filipski A."/>
            <person name="Findeiss S."/>
            <person name="Freyhult E."/>
            <person name="Fulton L."/>
            <person name="Fulton R."/>
            <person name="Garcia A.C."/>
            <person name="Gardiner A."/>
            <person name="Garfield D.A."/>
            <person name="Garvin B.E."/>
            <person name="Gibson G."/>
            <person name="Gilbert D."/>
            <person name="Gnerre S."/>
            <person name="Godfrey J."/>
            <person name="Good R."/>
            <person name="Gotea V."/>
            <person name="Gravely B."/>
            <person name="Greenberg A.J."/>
            <person name="Griffiths-Jones S."/>
            <person name="Gross S."/>
            <person name="Guigo R."/>
            <person name="Gustafson E.A."/>
            <person name="Haerty W."/>
            <person name="Hahn M.W."/>
            <person name="Halligan D.L."/>
            <person name="Halpern A.L."/>
            <person name="Halter G.M."/>
            <person name="Han M.V."/>
            <person name="Heger A."/>
            <person name="Hillier L."/>
            <person name="Hinrichs A.S."/>
            <person name="Holmes I."/>
            <person name="Hoskins R.A."/>
            <person name="Hubisz M.J."/>
            <person name="Hultmark D."/>
            <person name="Huntley M.A."/>
            <person name="Jaffe D.B."/>
            <person name="Jagadeeshan S."/>
            <person name="Jeck W.R."/>
            <person name="Johnson J."/>
            <person name="Jones C.D."/>
            <person name="Jordan W.C."/>
            <person name="Karpen G.H."/>
            <person name="Kataoka E."/>
            <person name="Keightley P.D."/>
            <person name="Kheradpour P."/>
            <person name="Kirkness E.F."/>
            <person name="Koerich L.B."/>
            <person name="Kristiansen K."/>
            <person name="Kudrna D."/>
            <person name="Kulathinal R.J."/>
            <person name="Kumar S."/>
            <person name="Kwok R."/>
            <person name="Lander E."/>
            <person name="Langley C.H."/>
            <person name="Lapoint R."/>
            <person name="Lazzaro B.P."/>
            <person name="Lee S.J."/>
            <person name="Levesque L."/>
            <person name="Li R."/>
            <person name="Lin C.F."/>
            <person name="Lin M.F."/>
            <person name="Lindblad-Toh K."/>
            <person name="Llopart A."/>
            <person name="Long M."/>
            <person name="Low L."/>
            <person name="Lozovsky E."/>
            <person name="Lu J."/>
            <person name="Luo M."/>
            <person name="Machado C.A."/>
            <person name="Makalowski W."/>
            <person name="Marzo M."/>
            <person name="Matsuda M."/>
            <person name="Matzkin L."/>
            <person name="McAllister B."/>
            <person name="McBride C.S."/>
            <person name="McKernan B."/>
            <person name="McKernan K."/>
            <person name="Mendez-Lago M."/>
            <person name="Minx P."/>
            <person name="Mollenhauer M.U."/>
            <person name="Montooth K."/>
            <person name="Mount S.M."/>
            <person name="Mu X."/>
            <person name="Myers E."/>
            <person name="Negre B."/>
            <person name="Newfeld S."/>
            <person name="Nielsen R."/>
            <person name="Noor M.A."/>
            <person name="O'Grady P."/>
            <person name="Pachter L."/>
            <person name="Papaceit M."/>
            <person name="Parisi M.J."/>
            <person name="Parisi M."/>
            <person name="Parts L."/>
            <person name="Pedersen J.S."/>
            <person name="Pesole G."/>
            <person name="Phillippy A.M."/>
            <person name="Ponting C.P."/>
            <person name="Pop M."/>
            <person name="Porcelli D."/>
            <person name="Powell J.R."/>
            <person name="Prohaska S."/>
            <person name="Pruitt K."/>
            <person name="Puig M."/>
            <person name="Quesneville H."/>
            <person name="Ram K.R."/>
            <person name="Rand D."/>
            <person name="Rasmussen M.D."/>
            <person name="Reed L.K."/>
            <person name="Reenan R."/>
            <person name="Reily A."/>
            <person name="Remington K.A."/>
            <person name="Rieger T.T."/>
            <person name="Ritchie M.G."/>
            <person name="Robin C."/>
            <person name="Rogers Y.H."/>
            <person name="Rohde C."/>
            <person name="Rozas J."/>
            <person name="Rubenfield M.J."/>
            <person name="Ruiz A."/>
            <person name="Russo S."/>
            <person name="Salzberg S.L."/>
            <person name="Sanchez-Gracia A."/>
            <person name="Saranga D.J."/>
            <person name="Sato H."/>
            <person name="Schaeffer S.W."/>
            <person name="Schatz M.C."/>
            <person name="Schlenke T."/>
            <person name="Schwartz R."/>
            <person name="Segarra C."/>
            <person name="Singh R.S."/>
            <person name="Sirot L."/>
            <person name="Sirota M."/>
            <person name="Sisneros N.B."/>
            <person name="Smith C.D."/>
            <person name="Smith T.F."/>
            <person name="Spieth J."/>
            <person name="Stage D.E."/>
            <person name="Stark A."/>
            <person name="Stephan W."/>
            <person name="Strausberg R.L."/>
            <person name="Strempel S."/>
            <person name="Sturgill D."/>
            <person name="Sutton G."/>
            <person name="Sutton G.G."/>
            <person name="Tao W."/>
            <person name="Teichmann S."/>
            <person name="Tobari Y.N."/>
            <person name="Tomimura Y."/>
            <person name="Tsolas J.M."/>
            <person name="Valente V.L."/>
            <person name="Venter E."/>
            <person name="Venter J.C."/>
            <person name="Vicario S."/>
            <person name="Vieira F.G."/>
            <person name="Vilella A.J."/>
            <person name="Villasante A."/>
            <person name="Walenz B."/>
            <person name="Wang J."/>
            <person name="Wasserman M."/>
            <person name="Watts T."/>
            <person name="Wilson D."/>
            <person name="Wilson R.K."/>
            <person name="Wing R.A."/>
            <person name="Wolfner M.F."/>
            <person name="Wong A."/>
            <person name="Wong G.K."/>
            <person name="Wu C.I."/>
            <person name="Wu G."/>
            <person name="Yamamoto D."/>
            <person name="Yang H.P."/>
            <person name="Yang S.P."/>
            <person name="Yorke J.A."/>
            <person name="Yoshida K."/>
            <person name="Zdobnov E."/>
            <person name="Zhang P."/>
            <person name="Zhang Y."/>
            <person name="Zimin A.V."/>
            <person name="Baldwin J."/>
            <person name="Abdouelleil A."/>
            <person name="Abdulkadir J."/>
            <person name="Abebe A."/>
            <person name="Abera B."/>
            <person name="Abreu J."/>
            <person name="Acer S.C."/>
            <person name="Aftuck L."/>
            <person name="Alexander A."/>
            <person name="An P."/>
            <person name="Anderson E."/>
            <person name="Anderson S."/>
            <person name="Arachi H."/>
            <person name="Azer M."/>
            <person name="Bachantsang P."/>
            <person name="Barry A."/>
            <person name="Bayul T."/>
            <person name="Berlin A."/>
            <person name="Bessette D."/>
            <person name="Bloom T."/>
            <person name="Blye J."/>
            <person name="Boguslavskiy L."/>
            <person name="Bonnet C."/>
            <person name="Boukhgalter B."/>
            <person name="Bourzgui I."/>
            <person name="Brown A."/>
            <person name="Cahill P."/>
            <person name="Channer S."/>
            <person name="Cheshatsang Y."/>
            <person name="Chuda L."/>
            <person name="Citroen M."/>
            <person name="Collymore A."/>
            <person name="Cooke P."/>
            <person name="Costello M."/>
            <person name="D'Aco K."/>
            <person name="Daza R."/>
            <person name="De Haan G."/>
            <person name="DeGray S."/>
            <person name="DeMaso C."/>
            <person name="Dhargay N."/>
            <person name="Dooley K."/>
            <person name="Dooley E."/>
            <person name="Doricent M."/>
            <person name="Dorje P."/>
            <person name="Dorjee K."/>
            <person name="Dupes A."/>
            <person name="Elong R."/>
            <person name="Falk J."/>
            <person name="Farina A."/>
            <person name="Faro S."/>
            <person name="Ferguson D."/>
            <person name="Fisher S."/>
            <person name="Foley C.D."/>
            <person name="Franke A."/>
            <person name="Friedrich D."/>
            <person name="Gadbois L."/>
            <person name="Gearin G."/>
            <person name="Gearin C.R."/>
            <person name="Giannoukos G."/>
            <person name="Goode T."/>
            <person name="Graham J."/>
            <person name="Grandbois E."/>
            <person name="Grewal S."/>
            <person name="Gyaltsen K."/>
            <person name="Hafez N."/>
            <person name="Hagos B."/>
            <person name="Hall J."/>
            <person name="Henson C."/>
            <person name="Hollinger A."/>
            <person name="Honan T."/>
            <person name="Huard M.D."/>
            <person name="Hughes L."/>
            <person name="Hurhula B."/>
            <person name="Husby M.E."/>
            <person name="Kamat A."/>
            <person name="Kanga B."/>
            <person name="Kashin S."/>
            <person name="Khazanovich D."/>
            <person name="Kisner P."/>
            <person name="Lance K."/>
            <person name="Lara M."/>
            <person name="Lee W."/>
            <person name="Lennon N."/>
            <person name="Letendre F."/>
            <person name="LeVine R."/>
            <person name="Lipovsky A."/>
            <person name="Liu X."/>
            <person name="Liu J."/>
            <person name="Liu S."/>
            <person name="Lokyitsang T."/>
            <person name="Lokyitsang Y."/>
            <person name="Lubonja R."/>
            <person name="Lui A."/>
            <person name="MacDonald P."/>
            <person name="Magnisalis V."/>
            <person name="Maru K."/>
            <person name="Matthews C."/>
            <person name="McCusker W."/>
            <person name="McDonough S."/>
            <person name="Mehta T."/>
            <person name="Meldrim J."/>
            <person name="Meneus L."/>
            <person name="Mihai O."/>
            <person name="Mihalev A."/>
            <person name="Mihova T."/>
            <person name="Mittelman R."/>
            <person name="Mlenga V."/>
            <person name="Montmayeur A."/>
            <person name="Mulrain L."/>
            <person name="Navidi A."/>
            <person name="Naylor J."/>
            <person name="Negash T."/>
            <person name="Nguyen T."/>
            <person name="Nguyen N."/>
            <person name="Nicol R."/>
            <person name="Norbu C."/>
            <person name="Norbu N."/>
            <person name="Novod N."/>
            <person name="O'Neill B."/>
            <person name="Osman S."/>
            <person name="Markiewicz E."/>
            <person name="Oyono O.L."/>
            <person name="Patti C."/>
            <person name="Phunkhang P."/>
            <person name="Pierre F."/>
            <person name="Priest M."/>
            <person name="Raghuraman S."/>
            <person name="Rege F."/>
            <person name="Reyes R."/>
            <person name="Rise C."/>
            <person name="Rogov P."/>
            <person name="Ross K."/>
            <person name="Ryan E."/>
            <person name="Settipalli S."/>
            <person name="Shea T."/>
            <person name="Sherpa N."/>
            <person name="Shi L."/>
            <person name="Shih D."/>
            <person name="Sparrow T."/>
            <person name="Spaulding J."/>
            <person name="Stalker J."/>
            <person name="Stange-Thomann N."/>
            <person name="Stavropoulos S."/>
            <person name="Stone C."/>
            <person name="Strader C."/>
            <person name="Tesfaye S."/>
            <person name="Thomson T."/>
            <person name="Thoulutsang Y."/>
            <person name="Thoulutsang D."/>
            <person name="Topham K."/>
            <person name="Topping I."/>
            <person name="Tsamla T."/>
            <person name="Vassiliev H."/>
            <person name="Vo A."/>
            <person name="Wangchuk T."/>
            <person name="Wangdi T."/>
            <person name="Weiand M."/>
            <person name="Wilkinson J."/>
            <person name="Wilson A."/>
            <person name="Yadav S."/>
            <person name="Young G."/>
            <person name="Yu Q."/>
            <person name="Zembek L."/>
            <person name="Zhong D."/>
            <person name="Zimmer A."/>
            <person name="Zwirko Z."/>
            <person name="Jaffe D.B."/>
            <person name="Alvarez P."/>
            <person name="Brockman W."/>
            <person name="Butler J."/>
            <person name="Chin C."/>
            <person name="Gnerre S."/>
            <person name="Grabherr M."/>
            <person name="Kleber M."/>
            <person name="Mauceli E."/>
            <person name="MacCallum I."/>
        </authorList>
    </citation>
    <scope>NUCLEOTIDE SEQUENCE [LARGE SCALE GENOMIC DNA]</scope>
    <source>
        <strain evidence="14">Tucson 14024-0371.13</strain>
    </source>
</reference>
<evidence type="ECO:0000259" key="12">
    <source>
        <dbReference type="Pfam" id="PF13793"/>
    </source>
</evidence>
<organism evidence="13 14">
    <name type="scientific">Drosophila ananassae</name>
    <name type="common">Fruit fly</name>
    <dbReference type="NCBI Taxonomy" id="7217"/>
    <lineage>
        <taxon>Eukaryota</taxon>
        <taxon>Metazoa</taxon>
        <taxon>Ecdysozoa</taxon>
        <taxon>Arthropoda</taxon>
        <taxon>Hexapoda</taxon>
        <taxon>Insecta</taxon>
        <taxon>Pterygota</taxon>
        <taxon>Neoptera</taxon>
        <taxon>Endopterygota</taxon>
        <taxon>Diptera</taxon>
        <taxon>Brachycera</taxon>
        <taxon>Muscomorpha</taxon>
        <taxon>Ephydroidea</taxon>
        <taxon>Drosophilidae</taxon>
        <taxon>Drosophila</taxon>
        <taxon>Sophophora</taxon>
    </lineage>
</organism>
<dbReference type="InterPro" id="IPR029099">
    <property type="entry name" value="Pribosyltran_N"/>
</dbReference>
<dbReference type="Pfam" id="PF13793">
    <property type="entry name" value="Pribosyltran_N"/>
    <property type="match status" value="1"/>
</dbReference>
<dbReference type="STRING" id="7217.B3MJY2"/>
<dbReference type="GO" id="GO:0016301">
    <property type="term" value="F:kinase activity"/>
    <property type="evidence" value="ECO:0007669"/>
    <property type="project" value="UniProtKB-KW"/>
</dbReference>
<protein>
    <recommendedName>
        <fullName evidence="3">ribose-phosphate diphosphokinase</fullName>
        <ecNumber evidence="3">2.7.6.1</ecNumber>
    </recommendedName>
</protein>
<evidence type="ECO:0000256" key="2">
    <source>
        <dbReference type="ARBA" id="ARBA00006478"/>
    </source>
</evidence>
<dbReference type="SMART" id="SM01400">
    <property type="entry name" value="Pribosyltran_N"/>
    <property type="match status" value="1"/>
</dbReference>
<evidence type="ECO:0000256" key="4">
    <source>
        <dbReference type="ARBA" id="ARBA00022679"/>
    </source>
</evidence>
<name>B3MJY2_DROAN</name>
<dbReference type="CDD" id="cd06223">
    <property type="entry name" value="PRTases_typeI"/>
    <property type="match status" value="1"/>
</dbReference>
<dbReference type="PhylomeDB" id="B3MJY2"/>
<dbReference type="EC" id="2.7.6.1" evidence="3"/>
<dbReference type="PANTHER" id="PTHR10210:SF32">
    <property type="entry name" value="RIBOSE-PHOSPHATE PYROPHOSPHOKINASE 2"/>
    <property type="match status" value="1"/>
</dbReference>
<dbReference type="GO" id="GO:0004749">
    <property type="term" value="F:ribose phosphate diphosphokinase activity"/>
    <property type="evidence" value="ECO:0007669"/>
    <property type="project" value="UniProtKB-EC"/>
</dbReference>
<dbReference type="GO" id="GO:0005524">
    <property type="term" value="F:ATP binding"/>
    <property type="evidence" value="ECO:0007669"/>
    <property type="project" value="UniProtKB-KW"/>
</dbReference>
<accession>B3MJY2</accession>
<sequence length="323" mass="35402">MHPLVVLSGSSHPELADLVAEGLGLGVSRIALSKFANGETKVKLIDSVRDADVYIIQTSTEPINDMLMELMIIVQACRYAMVHKITVVMPLFFYSRQDRMDDGNQPITAKLVANMLQMAGVNHVISLQLHAPQIQGFFDIPCDNHSMDGIFSAWIVENIPKYQDMVIVTPDLGEVRLASEIGRLLGNDVAIFQKHRRRAGEVSKMVLVGDVRGKSAIIVDDMVDTGGTLCHAALQLQRSGALKIYALVTHGIFTGNAVQKLNDSAFDLVVCTNSVPQSSDLTTNPKFRVINIADMISQSILKLQSTPHTIKQTPPQYCYGSSQ</sequence>
<evidence type="ECO:0000313" key="14">
    <source>
        <dbReference type="Proteomes" id="UP000007801"/>
    </source>
</evidence>
<dbReference type="FunFam" id="3.40.50.2020:FF:000007">
    <property type="entry name" value="Ribose-phosphate pyrophosphokinase"/>
    <property type="match status" value="1"/>
</dbReference>
<evidence type="ECO:0000256" key="9">
    <source>
        <dbReference type="ARBA" id="ARBA00022840"/>
    </source>
</evidence>
<feature type="domain" description="Ribose-phosphate pyrophosphokinase N-terminal" evidence="12">
    <location>
        <begin position="5"/>
        <end position="120"/>
    </location>
</feature>
<dbReference type="NCBIfam" id="NF002320">
    <property type="entry name" value="PRK01259.1"/>
    <property type="match status" value="1"/>
</dbReference>
<comment type="pathway">
    <text evidence="1">Metabolic intermediate biosynthesis; 5-phospho-alpha-D-ribose 1-diphosphate biosynthesis; 5-phospho-alpha-D-ribose 1-diphosphate from D-ribose 5-phosphate (route I): step 1/1.</text>
</comment>
<dbReference type="SMR" id="B3MJY2"/>
<dbReference type="OrthoDB" id="413572at2759"/>
<keyword evidence="7" id="KW-0547">Nucleotide-binding</keyword>
<dbReference type="Gene3D" id="3.40.50.2020">
    <property type="match status" value="2"/>
</dbReference>
<evidence type="ECO:0000256" key="7">
    <source>
        <dbReference type="ARBA" id="ARBA00022741"/>
    </source>
</evidence>
<dbReference type="InterPro" id="IPR000836">
    <property type="entry name" value="PRTase_dom"/>
</dbReference>
<dbReference type="GO" id="GO:0006164">
    <property type="term" value="P:purine nucleotide biosynthetic process"/>
    <property type="evidence" value="ECO:0007669"/>
    <property type="project" value="TreeGrafter"/>
</dbReference>
<evidence type="ECO:0000256" key="10">
    <source>
        <dbReference type="ARBA" id="ARBA00022842"/>
    </source>
</evidence>
<comment type="catalytic activity">
    <reaction evidence="11">
        <text>D-ribose 5-phosphate + ATP = 5-phospho-alpha-D-ribose 1-diphosphate + AMP + H(+)</text>
        <dbReference type="Rhea" id="RHEA:15609"/>
        <dbReference type="ChEBI" id="CHEBI:15378"/>
        <dbReference type="ChEBI" id="CHEBI:30616"/>
        <dbReference type="ChEBI" id="CHEBI:58017"/>
        <dbReference type="ChEBI" id="CHEBI:78346"/>
        <dbReference type="ChEBI" id="CHEBI:456215"/>
        <dbReference type="EC" id="2.7.6.1"/>
    </reaction>
</comment>
<evidence type="ECO:0000256" key="11">
    <source>
        <dbReference type="ARBA" id="ARBA00049535"/>
    </source>
</evidence>
<keyword evidence="6" id="KW-0545">Nucleotide biosynthesis</keyword>
<dbReference type="GeneID" id="6498637"/>
<evidence type="ECO:0000256" key="3">
    <source>
        <dbReference type="ARBA" id="ARBA00013247"/>
    </source>
</evidence>
<evidence type="ECO:0000256" key="6">
    <source>
        <dbReference type="ARBA" id="ARBA00022727"/>
    </source>
</evidence>
<dbReference type="Proteomes" id="UP000007801">
    <property type="component" value="Unassembled WGS sequence"/>
</dbReference>
<dbReference type="EMBL" id="CH902620">
    <property type="protein sequence ID" value="EDV32437.1"/>
    <property type="molecule type" value="Genomic_DNA"/>
</dbReference>
<dbReference type="AlphaFoldDB" id="B3MJY2"/>
<dbReference type="OMA" id="DIAIESW"/>
<proteinExistence type="inferred from homology"/>
<dbReference type="KEGG" id="dan:6498637"/>
<dbReference type="eggNOG" id="KOG1448">
    <property type="taxonomic scope" value="Eukaryota"/>
</dbReference>
<dbReference type="GO" id="GO:0006015">
    <property type="term" value="P:5-phosphoribose 1-diphosphate biosynthetic process"/>
    <property type="evidence" value="ECO:0007669"/>
    <property type="project" value="TreeGrafter"/>
</dbReference>
<keyword evidence="8" id="KW-0418">Kinase</keyword>
<keyword evidence="10" id="KW-0460">Magnesium</keyword>
<dbReference type="PANTHER" id="PTHR10210">
    <property type="entry name" value="RIBOSE-PHOSPHATE DIPHOSPHOKINASE FAMILY MEMBER"/>
    <property type="match status" value="1"/>
</dbReference>
<dbReference type="SUPFAM" id="SSF53271">
    <property type="entry name" value="PRTase-like"/>
    <property type="match status" value="1"/>
</dbReference>
<dbReference type="HOGENOM" id="CLU_033546_4_0_1"/>
<keyword evidence="4 13" id="KW-0808">Transferase</keyword>
<comment type="similarity">
    <text evidence="2">Belongs to the ribose-phosphate pyrophosphokinase family.</text>
</comment>
<keyword evidence="9" id="KW-0067">ATP-binding</keyword>
<dbReference type="GO" id="GO:0005737">
    <property type="term" value="C:cytoplasm"/>
    <property type="evidence" value="ECO:0007669"/>
    <property type="project" value="TreeGrafter"/>
</dbReference>
<keyword evidence="14" id="KW-1185">Reference proteome</keyword>
<dbReference type="Pfam" id="PF14572">
    <property type="entry name" value="Pribosyl_synth"/>
    <property type="match status" value="1"/>
</dbReference>
<dbReference type="InterPro" id="IPR005946">
    <property type="entry name" value="Rib-P_diPkinase"/>
</dbReference>
<keyword evidence="5" id="KW-0479">Metal-binding</keyword>
<dbReference type="GO" id="GO:0002189">
    <property type="term" value="C:ribose phosphate diphosphokinase complex"/>
    <property type="evidence" value="ECO:0007669"/>
    <property type="project" value="TreeGrafter"/>
</dbReference>
<dbReference type="NCBIfam" id="TIGR01251">
    <property type="entry name" value="ribP_PPkin"/>
    <property type="match status" value="1"/>
</dbReference>
<dbReference type="InParanoid" id="B3MJY2"/>
<evidence type="ECO:0000313" key="13">
    <source>
        <dbReference type="EMBL" id="EDV32437.1"/>
    </source>
</evidence>
<dbReference type="GO" id="GO:0000287">
    <property type="term" value="F:magnesium ion binding"/>
    <property type="evidence" value="ECO:0007669"/>
    <property type="project" value="InterPro"/>
</dbReference>
<evidence type="ECO:0000256" key="5">
    <source>
        <dbReference type="ARBA" id="ARBA00022723"/>
    </source>
</evidence>
<evidence type="ECO:0000256" key="1">
    <source>
        <dbReference type="ARBA" id="ARBA00004996"/>
    </source>
</evidence>